<name>A0A822ZJ41_NELNU</name>
<evidence type="ECO:0000256" key="1">
    <source>
        <dbReference type="ARBA" id="ARBA00004162"/>
    </source>
</evidence>
<evidence type="ECO:0000256" key="3">
    <source>
        <dbReference type="ARBA" id="ARBA00022475"/>
    </source>
</evidence>
<gene>
    <name evidence="8" type="ORF">HUJ06_016051</name>
</gene>
<evidence type="ECO:0000256" key="2">
    <source>
        <dbReference type="ARBA" id="ARBA00022473"/>
    </source>
</evidence>
<evidence type="ECO:0000313" key="9">
    <source>
        <dbReference type="Proteomes" id="UP000607653"/>
    </source>
</evidence>
<dbReference type="InterPro" id="IPR012552">
    <property type="entry name" value="DVL"/>
</dbReference>
<keyword evidence="5" id="KW-1133">Transmembrane helix</keyword>
<evidence type="ECO:0000256" key="7">
    <source>
        <dbReference type="ARBA" id="ARBA00024340"/>
    </source>
</evidence>
<proteinExistence type="inferred from homology"/>
<dbReference type="GO" id="GO:0008285">
    <property type="term" value="P:negative regulation of cell population proliferation"/>
    <property type="evidence" value="ECO:0007669"/>
    <property type="project" value="InterPro"/>
</dbReference>
<evidence type="ECO:0000256" key="5">
    <source>
        <dbReference type="ARBA" id="ARBA00022989"/>
    </source>
</evidence>
<dbReference type="AlphaFoldDB" id="A0A822ZJ41"/>
<dbReference type="PANTHER" id="PTHR33102">
    <property type="entry name" value="DVL19-RELATED-RELATED"/>
    <property type="match status" value="1"/>
</dbReference>
<organism evidence="8 9">
    <name type="scientific">Nelumbo nucifera</name>
    <name type="common">Sacred lotus</name>
    <dbReference type="NCBI Taxonomy" id="4432"/>
    <lineage>
        <taxon>Eukaryota</taxon>
        <taxon>Viridiplantae</taxon>
        <taxon>Streptophyta</taxon>
        <taxon>Embryophyta</taxon>
        <taxon>Tracheophyta</taxon>
        <taxon>Spermatophyta</taxon>
        <taxon>Magnoliopsida</taxon>
        <taxon>Proteales</taxon>
        <taxon>Nelumbonaceae</taxon>
        <taxon>Nelumbo</taxon>
    </lineage>
</organism>
<keyword evidence="4" id="KW-0812">Transmembrane</keyword>
<comment type="caution">
    <text evidence="8">The sequence shown here is derived from an EMBL/GenBank/DDBJ whole genome shotgun (WGS) entry which is preliminary data.</text>
</comment>
<keyword evidence="3" id="KW-1003">Cell membrane</keyword>
<dbReference type="EMBL" id="DUZY01000005">
    <property type="protein sequence ID" value="DAD41728.1"/>
    <property type="molecule type" value="Genomic_DNA"/>
</dbReference>
<dbReference type="GO" id="GO:0048367">
    <property type="term" value="P:shoot system development"/>
    <property type="evidence" value="ECO:0007669"/>
    <property type="project" value="UniProtKB-ARBA"/>
</dbReference>
<dbReference type="InterPro" id="IPR051525">
    <property type="entry name" value="DVL_RTFL_regulatory"/>
</dbReference>
<dbReference type="Proteomes" id="UP000607653">
    <property type="component" value="Unassembled WGS sequence"/>
</dbReference>
<keyword evidence="6" id="KW-0472">Membrane</keyword>
<dbReference type="Pfam" id="PF08137">
    <property type="entry name" value="DVL"/>
    <property type="match status" value="1"/>
</dbReference>
<keyword evidence="2" id="KW-0217">Developmental protein</keyword>
<dbReference type="GO" id="GO:0005886">
    <property type="term" value="C:plasma membrane"/>
    <property type="evidence" value="ECO:0007669"/>
    <property type="project" value="UniProtKB-SubCell"/>
</dbReference>
<evidence type="ECO:0000256" key="4">
    <source>
        <dbReference type="ARBA" id="ARBA00022692"/>
    </source>
</evidence>
<accession>A0A822ZJ41</accession>
<keyword evidence="9" id="KW-1185">Reference proteome</keyword>
<protein>
    <submittedName>
        <fullName evidence="8">Uncharacterized protein</fullName>
    </submittedName>
</protein>
<reference evidence="8 9" key="1">
    <citation type="journal article" date="2020" name="Mol. Biol. Evol.">
        <title>Distinct Expression and Methylation Patterns for Genes with Different Fates following a Single Whole-Genome Duplication in Flowering Plants.</title>
        <authorList>
            <person name="Shi T."/>
            <person name="Rahmani R.S."/>
            <person name="Gugger P.F."/>
            <person name="Wang M."/>
            <person name="Li H."/>
            <person name="Zhang Y."/>
            <person name="Li Z."/>
            <person name="Wang Q."/>
            <person name="Van de Peer Y."/>
            <person name="Marchal K."/>
            <person name="Chen J."/>
        </authorList>
    </citation>
    <scope>NUCLEOTIDE SEQUENCE [LARGE SCALE GENOMIC DNA]</scope>
    <source>
        <tissue evidence="8">Leaf</tissue>
    </source>
</reference>
<sequence length="60" mass="7291">MDTKVMGQSASRLPKETKKLDYSWARNRGWLALIKEQRSRFYIMRKCVVMLLRSDKYDKY</sequence>
<comment type="subcellular location">
    <subcellularLocation>
        <location evidence="1">Cell membrane</location>
        <topology evidence="1">Single-pass membrane protein</topology>
    </subcellularLocation>
</comment>
<comment type="similarity">
    <text evidence="7">Belongs to the DVL/RTFL small polypeptides family.</text>
</comment>
<evidence type="ECO:0000313" key="8">
    <source>
        <dbReference type="EMBL" id="DAD41728.1"/>
    </source>
</evidence>
<evidence type="ECO:0000256" key="6">
    <source>
        <dbReference type="ARBA" id="ARBA00023136"/>
    </source>
</evidence>